<organism evidence="3 4">
    <name type="scientific">Pelagerythrobacter aerophilus</name>
    <dbReference type="NCBI Taxonomy" id="2306995"/>
    <lineage>
        <taxon>Bacteria</taxon>
        <taxon>Pseudomonadati</taxon>
        <taxon>Pseudomonadota</taxon>
        <taxon>Alphaproteobacteria</taxon>
        <taxon>Sphingomonadales</taxon>
        <taxon>Erythrobacteraceae</taxon>
        <taxon>Pelagerythrobacter</taxon>
    </lineage>
</organism>
<evidence type="ECO:0000256" key="1">
    <source>
        <dbReference type="SAM" id="SignalP"/>
    </source>
</evidence>
<feature type="signal peptide" evidence="1">
    <location>
        <begin position="1"/>
        <end position="19"/>
    </location>
</feature>
<dbReference type="EMBL" id="QXFK01000019">
    <property type="protein sequence ID" value="RIV75962.1"/>
    <property type="molecule type" value="Genomic_DNA"/>
</dbReference>
<reference evidence="3 4" key="1">
    <citation type="submission" date="2018-08" db="EMBL/GenBank/DDBJ databases">
        <title>Altererythrobacter sp.Ery1 and Ery12, the genome sequencing of novel strains in genus Alterythrobacter.</title>
        <authorList>
            <person name="Cheng H."/>
            <person name="Wu Y.-H."/>
            <person name="Fang C."/>
            <person name="Xu X.-W."/>
        </authorList>
    </citation>
    <scope>NUCLEOTIDE SEQUENCE [LARGE SCALE GENOMIC DNA]</scope>
    <source>
        <strain evidence="3 4">Ery1</strain>
    </source>
</reference>
<dbReference type="OrthoDB" id="9912718at2"/>
<comment type="caution">
    <text evidence="3">The sequence shown here is derived from an EMBL/GenBank/DDBJ whole genome shotgun (WGS) entry which is preliminary data.</text>
</comment>
<protein>
    <submittedName>
        <fullName evidence="3">Uncharacterized protein</fullName>
    </submittedName>
</protein>
<evidence type="ECO:0000313" key="3">
    <source>
        <dbReference type="EMBL" id="RIV80783.1"/>
    </source>
</evidence>
<evidence type="ECO:0000313" key="2">
    <source>
        <dbReference type="EMBL" id="RIV75962.1"/>
    </source>
</evidence>
<gene>
    <name evidence="3" type="ORF">D2V04_02045</name>
    <name evidence="2" type="ORF">D2V04_17080</name>
</gene>
<sequence>MIRILFIMMPLLVVTPAHATTPAPWMIEHQQCLGKVADEQMAAVAQKLSRAEARALAEEIYWACRALMPADMSAVDRVQFIHGQSRDFARRLRYQSGEAQ</sequence>
<dbReference type="RefSeq" id="WP_119511692.1">
    <property type="nucleotide sequence ID" value="NZ_QXFK01000008.1"/>
</dbReference>
<dbReference type="AlphaFoldDB" id="A0A418NLS1"/>
<dbReference type="Proteomes" id="UP000285092">
    <property type="component" value="Unassembled WGS sequence"/>
</dbReference>
<proteinExistence type="predicted"/>
<feature type="chain" id="PRO_5044602915" evidence="1">
    <location>
        <begin position="20"/>
        <end position="100"/>
    </location>
</feature>
<name>A0A418NLS1_9SPHN</name>
<dbReference type="EMBL" id="QXFK01000008">
    <property type="protein sequence ID" value="RIV80783.1"/>
    <property type="molecule type" value="Genomic_DNA"/>
</dbReference>
<keyword evidence="1" id="KW-0732">Signal</keyword>
<accession>A0A418NLS1</accession>
<evidence type="ECO:0000313" key="4">
    <source>
        <dbReference type="Proteomes" id="UP000285092"/>
    </source>
</evidence>
<keyword evidence="4" id="KW-1185">Reference proteome</keyword>